<dbReference type="Proteomes" id="UP000827976">
    <property type="component" value="Chromosome 11"/>
</dbReference>
<keyword evidence="2" id="KW-1185">Reference proteome</keyword>
<evidence type="ECO:0000313" key="2">
    <source>
        <dbReference type="Proteomes" id="UP000827976"/>
    </source>
</evidence>
<name>A0ACB7V7G3_DIOAL</name>
<dbReference type="EMBL" id="CM037021">
    <property type="protein sequence ID" value="KAH7669377.1"/>
    <property type="molecule type" value="Genomic_DNA"/>
</dbReference>
<sequence length="186" mass="20855">MDEPLAPGVRAGGAPLSPLSILLLVLAFQFFDRYLELLKKKGSKSNEETQLRFEIKNLLKEASALSTPATFAQAAKLRRMAAAKEKELIKKQEERSKEQNLSYSLYNKILMGVKVPLYAGLCWRFWGIPIAAVPQHLLQPFGRVLSWKAGDPASGFIMIGIIPWLILTSRVTKFLCQKLLTKITPK</sequence>
<organism evidence="1 2">
    <name type="scientific">Dioscorea alata</name>
    <name type="common">Purple yam</name>
    <dbReference type="NCBI Taxonomy" id="55571"/>
    <lineage>
        <taxon>Eukaryota</taxon>
        <taxon>Viridiplantae</taxon>
        <taxon>Streptophyta</taxon>
        <taxon>Embryophyta</taxon>
        <taxon>Tracheophyta</taxon>
        <taxon>Spermatophyta</taxon>
        <taxon>Magnoliopsida</taxon>
        <taxon>Liliopsida</taxon>
        <taxon>Dioscoreales</taxon>
        <taxon>Dioscoreaceae</taxon>
        <taxon>Dioscorea</taxon>
    </lineage>
</organism>
<comment type="caution">
    <text evidence="1">The sequence shown here is derived from an EMBL/GenBank/DDBJ whole genome shotgun (WGS) entry which is preliminary data.</text>
</comment>
<protein>
    <submittedName>
        <fullName evidence="1">Get1 family protein</fullName>
    </submittedName>
</protein>
<accession>A0ACB7V7G3</accession>
<reference evidence="2" key="1">
    <citation type="journal article" date="2022" name="Nat. Commun.">
        <title>Chromosome evolution and the genetic basis of agronomically important traits in greater yam.</title>
        <authorList>
            <person name="Bredeson J.V."/>
            <person name="Lyons J.B."/>
            <person name="Oniyinde I.O."/>
            <person name="Okereke N.R."/>
            <person name="Kolade O."/>
            <person name="Nnabue I."/>
            <person name="Nwadili C.O."/>
            <person name="Hribova E."/>
            <person name="Parker M."/>
            <person name="Nwogha J."/>
            <person name="Shu S."/>
            <person name="Carlson J."/>
            <person name="Kariba R."/>
            <person name="Muthemba S."/>
            <person name="Knop K."/>
            <person name="Barton G.J."/>
            <person name="Sherwood A.V."/>
            <person name="Lopez-Montes A."/>
            <person name="Asiedu R."/>
            <person name="Jamnadass R."/>
            <person name="Muchugi A."/>
            <person name="Goodstein D."/>
            <person name="Egesi C.N."/>
            <person name="Featherston J."/>
            <person name="Asfaw A."/>
            <person name="Simpson G.G."/>
            <person name="Dolezel J."/>
            <person name="Hendre P.S."/>
            <person name="Van Deynze A."/>
            <person name="Kumar P.L."/>
            <person name="Obidiegwu J.E."/>
            <person name="Bhattacharjee R."/>
            <person name="Rokhsar D.S."/>
        </authorList>
    </citation>
    <scope>NUCLEOTIDE SEQUENCE [LARGE SCALE GENOMIC DNA]</scope>
    <source>
        <strain evidence="2">cv. TDa95/00328</strain>
    </source>
</reference>
<evidence type="ECO:0000313" key="1">
    <source>
        <dbReference type="EMBL" id="KAH7669377.1"/>
    </source>
</evidence>
<proteinExistence type="predicted"/>
<gene>
    <name evidence="1" type="ORF">IHE45_11G073900</name>
</gene>